<evidence type="ECO:0000313" key="3">
    <source>
        <dbReference type="EMBL" id="OAQ24350.1"/>
    </source>
</evidence>
<evidence type="ECO:0000313" key="4">
    <source>
        <dbReference type="Proteomes" id="UP000078512"/>
    </source>
</evidence>
<keyword evidence="1" id="KW-1133">Transmembrane helix</keyword>
<dbReference type="OrthoDB" id="2344312at2759"/>
<dbReference type="STRING" id="1314771.A0A197JGT4"/>
<accession>A0A197JGT4</accession>
<protein>
    <recommendedName>
        <fullName evidence="2">SigF-like NTF2-like domain-containing protein</fullName>
    </recommendedName>
</protein>
<dbReference type="EMBL" id="KV442096">
    <property type="protein sequence ID" value="OAQ24350.1"/>
    <property type="molecule type" value="Genomic_DNA"/>
</dbReference>
<keyword evidence="4" id="KW-1185">Reference proteome</keyword>
<proteinExistence type="predicted"/>
<name>A0A197JGT4_9FUNG</name>
<organism evidence="3 4">
    <name type="scientific">Linnemannia elongata AG-77</name>
    <dbReference type="NCBI Taxonomy" id="1314771"/>
    <lineage>
        <taxon>Eukaryota</taxon>
        <taxon>Fungi</taxon>
        <taxon>Fungi incertae sedis</taxon>
        <taxon>Mucoromycota</taxon>
        <taxon>Mortierellomycotina</taxon>
        <taxon>Mortierellomycetes</taxon>
        <taxon>Mortierellales</taxon>
        <taxon>Mortierellaceae</taxon>
        <taxon>Linnemannia</taxon>
    </lineage>
</organism>
<dbReference type="InterPro" id="IPR057514">
    <property type="entry name" value="NTF2_SigF"/>
</dbReference>
<dbReference type="Pfam" id="PF24840">
    <property type="entry name" value="NTF2_SigF"/>
    <property type="match status" value="1"/>
</dbReference>
<gene>
    <name evidence="3" type="ORF">K457DRAFT_82216</name>
</gene>
<dbReference type="Proteomes" id="UP000078512">
    <property type="component" value="Unassembled WGS sequence"/>
</dbReference>
<keyword evidence="1" id="KW-0812">Transmembrane</keyword>
<dbReference type="PANTHER" id="PTHR35393">
    <property type="entry name" value="CHROMOSOME 1, WHOLE GENOME SHOTGUN SEQUENCE"/>
    <property type="match status" value="1"/>
</dbReference>
<evidence type="ECO:0000256" key="1">
    <source>
        <dbReference type="SAM" id="Phobius"/>
    </source>
</evidence>
<keyword evidence="1" id="KW-0472">Membrane</keyword>
<dbReference type="PANTHER" id="PTHR35393:SF1">
    <property type="entry name" value="SNOAL-LIKE DOMAIN-CONTAINING PROTEIN"/>
    <property type="match status" value="1"/>
</dbReference>
<feature type="non-terminal residue" evidence="3">
    <location>
        <position position="1"/>
    </location>
</feature>
<evidence type="ECO:0000259" key="2">
    <source>
        <dbReference type="Pfam" id="PF24840"/>
    </source>
</evidence>
<dbReference type="AlphaFoldDB" id="A0A197JGT4"/>
<reference evidence="3 4" key="1">
    <citation type="submission" date="2016-05" db="EMBL/GenBank/DDBJ databases">
        <title>Genome sequencing reveals origins of a unique bacterial endosymbiosis in the earliest lineages of terrestrial Fungi.</title>
        <authorList>
            <consortium name="DOE Joint Genome Institute"/>
            <person name="Uehling J."/>
            <person name="Gryganskyi A."/>
            <person name="Hameed K."/>
            <person name="Tschaplinski T."/>
            <person name="Misztal P."/>
            <person name="Wu S."/>
            <person name="Desiro A."/>
            <person name="Vande Pol N."/>
            <person name="Du Z.-Y."/>
            <person name="Zienkiewicz A."/>
            <person name="Zienkiewicz K."/>
            <person name="Morin E."/>
            <person name="Tisserant E."/>
            <person name="Splivallo R."/>
            <person name="Hainaut M."/>
            <person name="Henrissat B."/>
            <person name="Ohm R."/>
            <person name="Kuo A."/>
            <person name="Yan J."/>
            <person name="Lipzen A."/>
            <person name="Nolan M."/>
            <person name="Labutti K."/>
            <person name="Barry K."/>
            <person name="Goldstein A."/>
            <person name="Labbe J."/>
            <person name="Schadt C."/>
            <person name="Tuskan G."/>
            <person name="Grigoriev I."/>
            <person name="Martin F."/>
            <person name="Vilgalys R."/>
            <person name="Bonito G."/>
        </authorList>
    </citation>
    <scope>NUCLEOTIDE SEQUENCE [LARGE SCALE GENOMIC DNA]</scope>
    <source>
        <strain evidence="3 4">AG-77</strain>
    </source>
</reference>
<sequence length="174" mass="20717">EIPYLIHSLTQGSSDIQKQVLDTYFMPNCAFLHPFCRVDSLADILVSNIGIVNSRWLIWMIYRWYRFLSPRTVLEVHSAVLDHGQNILYVQVSQVFSVWFIPFYNAHVHLVTMLHLTRSPYDHKYYICKQEDHYQLNEVVKFFWPYGNVVLTLWQFMITFFCVMGSLIFAHQES</sequence>
<feature type="domain" description="SigF-like NTF2-like" evidence="2">
    <location>
        <begin position="1"/>
        <end position="168"/>
    </location>
</feature>
<feature type="transmembrane region" description="Helical" evidence="1">
    <location>
        <begin position="149"/>
        <end position="170"/>
    </location>
</feature>